<organism evidence="2 3">
    <name type="scientific">Parabacteroides distasonis</name>
    <dbReference type="NCBI Taxonomy" id="823"/>
    <lineage>
        <taxon>Bacteria</taxon>
        <taxon>Pseudomonadati</taxon>
        <taxon>Bacteroidota</taxon>
        <taxon>Bacteroidia</taxon>
        <taxon>Bacteroidales</taxon>
        <taxon>Tannerellaceae</taxon>
        <taxon>Parabacteroides</taxon>
    </lineage>
</organism>
<proteinExistence type="predicted"/>
<dbReference type="PROSITE" id="PS51257">
    <property type="entry name" value="PROKAR_LIPOPROTEIN"/>
    <property type="match status" value="1"/>
</dbReference>
<reference evidence="2 3" key="1">
    <citation type="submission" date="2015-09" db="EMBL/GenBank/DDBJ databases">
        <authorList>
            <consortium name="Pathogen Informatics"/>
        </authorList>
    </citation>
    <scope>NUCLEOTIDE SEQUENCE [LARGE SCALE GENOMIC DNA]</scope>
    <source>
        <strain evidence="2 3">2789STDY5608872</strain>
    </source>
</reference>
<gene>
    <name evidence="2" type="ORF">ERS852429_03735</name>
</gene>
<dbReference type="Proteomes" id="UP000095591">
    <property type="component" value="Unassembled WGS sequence"/>
</dbReference>
<sequence length="281" mass="29309">MKKSLLLGLAALVFGGLTSCNNILEGEIKTANSDTGVLSLSLEQDNSINVITKAGTFDGSKVSLSESEIDDFDVTVTKGETTIAELTGKYSTVKGKSATVATGVYKLTATYGTMGDAAFAWDSPCFYGTVNATVSGSNLTTETIKCSLSNSIVVIDAASLEELKKNVTITNMVVITGAIDDNSSLTSGVSLLESGNLKTGTLYAAPNSTDAKIVLEGYLTNDPGNLFRAKANILTGENVGAKNKYNVNFSLNSDKGSLSIAIEVNGEVANQPIEVPVDPYK</sequence>
<keyword evidence="1" id="KW-0732">Signal</keyword>
<dbReference type="RefSeq" id="WP_057319912.1">
    <property type="nucleotide sequence ID" value="NZ_CYXP01000010.1"/>
</dbReference>
<feature type="signal peptide" evidence="1">
    <location>
        <begin position="1"/>
        <end position="19"/>
    </location>
</feature>
<name>A0A173VZ48_PARDI</name>
<accession>A0A173VZ48</accession>
<evidence type="ECO:0008006" key="4">
    <source>
        <dbReference type="Google" id="ProtNLM"/>
    </source>
</evidence>
<dbReference type="InterPro" id="IPR027840">
    <property type="entry name" value="DUF4493"/>
</dbReference>
<feature type="chain" id="PRO_5008014285" description="DUF4493 domain-containing protein" evidence="1">
    <location>
        <begin position="20"/>
        <end position="281"/>
    </location>
</feature>
<dbReference type="AlphaFoldDB" id="A0A173VZ48"/>
<evidence type="ECO:0000256" key="1">
    <source>
        <dbReference type="SAM" id="SignalP"/>
    </source>
</evidence>
<evidence type="ECO:0000313" key="2">
    <source>
        <dbReference type="EMBL" id="CUN31447.1"/>
    </source>
</evidence>
<dbReference type="EMBL" id="CYXP01000010">
    <property type="protein sequence ID" value="CUN31447.1"/>
    <property type="molecule type" value="Genomic_DNA"/>
</dbReference>
<protein>
    <recommendedName>
        <fullName evidence="4">DUF4493 domain-containing protein</fullName>
    </recommendedName>
</protein>
<evidence type="ECO:0000313" key="3">
    <source>
        <dbReference type="Proteomes" id="UP000095591"/>
    </source>
</evidence>
<dbReference type="Pfam" id="PF14900">
    <property type="entry name" value="DUF4493"/>
    <property type="match status" value="1"/>
</dbReference>